<accession>A0A2C9W2D1</accession>
<organism evidence="1">
    <name type="scientific">Manihot esculenta</name>
    <name type="common">Cassava</name>
    <name type="synonym">Jatropha manihot</name>
    <dbReference type="NCBI Taxonomy" id="3983"/>
    <lineage>
        <taxon>Eukaryota</taxon>
        <taxon>Viridiplantae</taxon>
        <taxon>Streptophyta</taxon>
        <taxon>Embryophyta</taxon>
        <taxon>Tracheophyta</taxon>
        <taxon>Spermatophyta</taxon>
        <taxon>Magnoliopsida</taxon>
        <taxon>eudicotyledons</taxon>
        <taxon>Gunneridae</taxon>
        <taxon>Pentapetalae</taxon>
        <taxon>rosids</taxon>
        <taxon>fabids</taxon>
        <taxon>Malpighiales</taxon>
        <taxon>Euphorbiaceae</taxon>
        <taxon>Crotonoideae</taxon>
        <taxon>Manihoteae</taxon>
        <taxon>Manihot</taxon>
    </lineage>
</organism>
<proteinExistence type="predicted"/>
<reference evidence="1" key="1">
    <citation type="submission" date="2016-02" db="EMBL/GenBank/DDBJ databases">
        <title>WGS assembly of Manihot esculenta.</title>
        <authorList>
            <person name="Bredeson J.V."/>
            <person name="Prochnik S.E."/>
            <person name="Lyons J.B."/>
            <person name="Schmutz J."/>
            <person name="Grimwood J."/>
            <person name="Vrebalov J."/>
            <person name="Bart R.S."/>
            <person name="Amuge T."/>
            <person name="Ferguson M.E."/>
            <person name="Green R."/>
            <person name="Putnam N."/>
            <person name="Stites J."/>
            <person name="Rounsley S."/>
            <person name="Rokhsar D.S."/>
        </authorList>
    </citation>
    <scope>NUCLEOTIDE SEQUENCE [LARGE SCALE GENOMIC DNA]</scope>
    <source>
        <tissue evidence="1">Leaf</tissue>
    </source>
</reference>
<dbReference type="EMBL" id="CM004390">
    <property type="protein sequence ID" value="OAY53147.1"/>
    <property type="molecule type" value="Genomic_DNA"/>
</dbReference>
<evidence type="ECO:0000313" key="1">
    <source>
        <dbReference type="EMBL" id="OAY53147.1"/>
    </source>
</evidence>
<dbReference type="AlphaFoldDB" id="A0A2C9W2D1"/>
<protein>
    <submittedName>
        <fullName evidence="1">Uncharacterized protein</fullName>
    </submittedName>
</protein>
<name>A0A2C9W2D1_MANES</name>
<sequence>MQLEVYCLLQILKAGMRLEEIKKSSTQLNLCMLVAQCILVAKGFRCAFMYLPVLHVCISLKLPFVGLWQCKMSGSHLLF</sequence>
<gene>
    <name evidence="1" type="ORF">MANES_04G139500</name>
</gene>